<sequence>MPTYEYQCQKCGHRFSEFQRIVDPPIKDCPKCRKRNCVEQIISGGSGLIFKGSGFYTTDYKRKPSSDSGTSAKSDSPKPPTDTNKS</sequence>
<comment type="caution">
    <text evidence="3">The sequence shown here is derived from an EMBL/GenBank/DDBJ whole genome shotgun (WGS) entry which is preliminary data.</text>
</comment>
<gene>
    <name evidence="3" type="ORF">FJY68_00680</name>
</gene>
<dbReference type="PANTHER" id="PTHR34404">
    <property type="entry name" value="REGULATORY PROTEIN, FMDB FAMILY"/>
    <property type="match status" value="1"/>
</dbReference>
<organism evidence="3 4">
    <name type="scientific">candidate division WOR-3 bacterium</name>
    <dbReference type="NCBI Taxonomy" id="2052148"/>
    <lineage>
        <taxon>Bacteria</taxon>
        <taxon>Bacteria division WOR-3</taxon>
    </lineage>
</organism>
<evidence type="ECO:0000256" key="1">
    <source>
        <dbReference type="SAM" id="MobiDB-lite"/>
    </source>
</evidence>
<evidence type="ECO:0000259" key="2">
    <source>
        <dbReference type="SMART" id="SM00834"/>
    </source>
</evidence>
<dbReference type="AlphaFoldDB" id="A0A937XDY6"/>
<feature type="region of interest" description="Disordered" evidence="1">
    <location>
        <begin position="61"/>
        <end position="86"/>
    </location>
</feature>
<dbReference type="InterPro" id="IPR013429">
    <property type="entry name" value="Regulatory_FmdB_Zinc_ribbon"/>
</dbReference>
<dbReference type="Proteomes" id="UP000779900">
    <property type="component" value="Unassembled WGS sequence"/>
</dbReference>
<reference evidence="3" key="1">
    <citation type="submission" date="2019-03" db="EMBL/GenBank/DDBJ databases">
        <title>Lake Tanganyika Metagenome-Assembled Genomes (MAGs).</title>
        <authorList>
            <person name="Tran P."/>
        </authorList>
    </citation>
    <scope>NUCLEOTIDE SEQUENCE</scope>
    <source>
        <strain evidence="3">K_DeepCast_150m_m2_040</strain>
    </source>
</reference>
<feature type="domain" description="Putative regulatory protein FmdB zinc ribbon" evidence="2">
    <location>
        <begin position="1"/>
        <end position="43"/>
    </location>
</feature>
<dbReference type="PANTHER" id="PTHR34404:SF2">
    <property type="entry name" value="CONSERVED SERINE RICH PROTEIN"/>
    <property type="match status" value="1"/>
</dbReference>
<accession>A0A937XDY6</accession>
<proteinExistence type="predicted"/>
<protein>
    <submittedName>
        <fullName evidence="3">Zinc ribbon domain-containing protein</fullName>
    </submittedName>
</protein>
<name>A0A937XDY6_UNCW3</name>
<dbReference type="SMART" id="SM00834">
    <property type="entry name" value="CxxC_CXXC_SSSS"/>
    <property type="match status" value="1"/>
</dbReference>
<dbReference type="EMBL" id="VGIR01000002">
    <property type="protein sequence ID" value="MBM3330346.1"/>
    <property type="molecule type" value="Genomic_DNA"/>
</dbReference>
<dbReference type="NCBIfam" id="TIGR02605">
    <property type="entry name" value="CxxC_CxxC_SSSS"/>
    <property type="match status" value="1"/>
</dbReference>
<evidence type="ECO:0000313" key="4">
    <source>
        <dbReference type="Proteomes" id="UP000779900"/>
    </source>
</evidence>
<evidence type="ECO:0000313" key="3">
    <source>
        <dbReference type="EMBL" id="MBM3330346.1"/>
    </source>
</evidence>
<dbReference type="Pfam" id="PF09723">
    <property type="entry name" value="Zn_ribbon_8"/>
    <property type="match status" value="1"/>
</dbReference>